<keyword evidence="1" id="KW-0175">Coiled coil</keyword>
<evidence type="ECO:0008006" key="5">
    <source>
        <dbReference type="Google" id="ProtNLM"/>
    </source>
</evidence>
<dbReference type="EMBL" id="BAAFRS010000053">
    <property type="protein sequence ID" value="GAB1220413.1"/>
    <property type="molecule type" value="Genomic_DNA"/>
</dbReference>
<evidence type="ECO:0000256" key="2">
    <source>
        <dbReference type="SAM" id="MobiDB-lite"/>
    </source>
</evidence>
<proteinExistence type="predicted"/>
<gene>
    <name evidence="3" type="ORF">ENUP19_0053G0006</name>
</gene>
<sequence>MSNSKSPKLHIGKLNIINEPEVVDSVPKSTPRNRRLFTDPKKINKIEKLEKSIRDKGLYGFIKSPRSSSTSPRNTSPQFKKTGELDCSLFPLQEEEIKFWKELLSNFQSDTPSSIIEYLIRKELDDPTRESNVLSILTYYSDINKLANFINYIVLREITARCEDLTNNSTVFSSFFSILFSLSGKYLQMEMSSSIFKKCSKLKNYSLDDIEGKDSNKAMKKFKETLSEIITSIVNAKTIPNVIQFTYYTMYYLFTLKCKQYLIKTMIRYVFKIPFNSLITLLAKESPEHFQTLMTISKLFNTLIDGTTSGTYWNCWLQKNCQDLMNEMILHVHKKSWLCFDKKRILFNPENAIIIPIDYTLNEEWESLKEYTSKYSFEIIISFKDPNYIMKSTIMTLVHEIDNLRINSFNENQMYLQKMSEMKMRMKDLQEERRYLKQLLGITDDE</sequence>
<feature type="compositionally biased region" description="Low complexity" evidence="2">
    <location>
        <begin position="64"/>
        <end position="77"/>
    </location>
</feature>
<dbReference type="Proteomes" id="UP001628156">
    <property type="component" value="Unassembled WGS sequence"/>
</dbReference>
<evidence type="ECO:0000313" key="4">
    <source>
        <dbReference type="Proteomes" id="UP001628156"/>
    </source>
</evidence>
<accession>A0ABQ0DCF6</accession>
<keyword evidence="4" id="KW-1185">Reference proteome</keyword>
<feature type="region of interest" description="Disordered" evidence="2">
    <location>
        <begin position="61"/>
        <end position="80"/>
    </location>
</feature>
<evidence type="ECO:0000313" key="3">
    <source>
        <dbReference type="EMBL" id="GAB1220413.1"/>
    </source>
</evidence>
<protein>
    <recommendedName>
        <fullName evidence="5">GTPase-activator protein for Ras family GTPase</fullName>
    </recommendedName>
</protein>
<comment type="caution">
    <text evidence="3">The sequence shown here is derived from an EMBL/GenBank/DDBJ whole genome shotgun (WGS) entry which is preliminary data.</text>
</comment>
<organism evidence="3 4">
    <name type="scientific">Entamoeba nuttalli</name>
    <dbReference type="NCBI Taxonomy" id="412467"/>
    <lineage>
        <taxon>Eukaryota</taxon>
        <taxon>Amoebozoa</taxon>
        <taxon>Evosea</taxon>
        <taxon>Archamoebae</taxon>
        <taxon>Mastigamoebida</taxon>
        <taxon>Entamoebidae</taxon>
        <taxon>Entamoeba</taxon>
    </lineage>
</organism>
<name>A0ABQ0DCF6_9EUKA</name>
<evidence type="ECO:0000256" key="1">
    <source>
        <dbReference type="SAM" id="Coils"/>
    </source>
</evidence>
<feature type="coiled-coil region" evidence="1">
    <location>
        <begin position="412"/>
        <end position="439"/>
    </location>
</feature>
<reference evidence="3 4" key="1">
    <citation type="journal article" date="2019" name="PLoS Negl. Trop. Dis.">
        <title>Whole genome sequencing of Entamoeba nuttalli reveals mammalian host-related molecular signatures and a novel octapeptide-repeat surface protein.</title>
        <authorList>
            <person name="Tanaka M."/>
            <person name="Makiuchi T."/>
            <person name="Komiyama T."/>
            <person name="Shiina T."/>
            <person name="Osaki K."/>
            <person name="Tachibana H."/>
        </authorList>
    </citation>
    <scope>NUCLEOTIDE SEQUENCE [LARGE SCALE GENOMIC DNA]</scope>
    <source>
        <strain evidence="3 4">P19-061405</strain>
    </source>
</reference>